<organism evidence="1 2">
    <name type="scientific">Eumeta variegata</name>
    <name type="common">Bagworm moth</name>
    <name type="synonym">Eumeta japonica</name>
    <dbReference type="NCBI Taxonomy" id="151549"/>
    <lineage>
        <taxon>Eukaryota</taxon>
        <taxon>Metazoa</taxon>
        <taxon>Ecdysozoa</taxon>
        <taxon>Arthropoda</taxon>
        <taxon>Hexapoda</taxon>
        <taxon>Insecta</taxon>
        <taxon>Pterygota</taxon>
        <taxon>Neoptera</taxon>
        <taxon>Endopterygota</taxon>
        <taxon>Lepidoptera</taxon>
        <taxon>Glossata</taxon>
        <taxon>Ditrysia</taxon>
        <taxon>Tineoidea</taxon>
        <taxon>Psychidae</taxon>
        <taxon>Oiketicinae</taxon>
        <taxon>Eumeta</taxon>
    </lineage>
</organism>
<accession>A0A4C1V2V5</accession>
<dbReference type="AlphaFoldDB" id="A0A4C1V2V5"/>
<name>A0A4C1V2V5_EUMVA</name>
<comment type="caution">
    <text evidence="1">The sequence shown here is derived from an EMBL/GenBank/DDBJ whole genome shotgun (WGS) entry which is preliminary data.</text>
</comment>
<dbReference type="EMBL" id="BGZK01000266">
    <property type="protein sequence ID" value="GBP32859.1"/>
    <property type="molecule type" value="Genomic_DNA"/>
</dbReference>
<gene>
    <name evidence="1" type="ORF">EVAR_81647_1</name>
</gene>
<evidence type="ECO:0000313" key="1">
    <source>
        <dbReference type="EMBL" id="GBP32859.1"/>
    </source>
</evidence>
<evidence type="ECO:0000313" key="2">
    <source>
        <dbReference type="Proteomes" id="UP000299102"/>
    </source>
</evidence>
<keyword evidence="2" id="KW-1185">Reference proteome</keyword>
<sequence length="132" mass="14758">MFRRCKHKYDQVYKFDIRLLRHEVFSCRVVEFVFVQRPRLAAELSAKLAPGSGGRASARHVYSVITSPAHLNFKQYWLRAAVEGPEGGGGIARQLNDERRARASSRAIHYADWSPDCGIVGPCVSRATLALG</sequence>
<dbReference type="Proteomes" id="UP000299102">
    <property type="component" value="Unassembled WGS sequence"/>
</dbReference>
<protein>
    <submittedName>
        <fullName evidence="1">Uncharacterized protein</fullName>
    </submittedName>
</protein>
<proteinExistence type="predicted"/>
<reference evidence="1 2" key="1">
    <citation type="journal article" date="2019" name="Commun. Biol.">
        <title>The bagworm genome reveals a unique fibroin gene that provides high tensile strength.</title>
        <authorList>
            <person name="Kono N."/>
            <person name="Nakamura H."/>
            <person name="Ohtoshi R."/>
            <person name="Tomita M."/>
            <person name="Numata K."/>
            <person name="Arakawa K."/>
        </authorList>
    </citation>
    <scope>NUCLEOTIDE SEQUENCE [LARGE SCALE GENOMIC DNA]</scope>
</reference>